<organism evidence="2 3">
    <name type="scientific">Pseudocercospora fuligena</name>
    <dbReference type="NCBI Taxonomy" id="685502"/>
    <lineage>
        <taxon>Eukaryota</taxon>
        <taxon>Fungi</taxon>
        <taxon>Dikarya</taxon>
        <taxon>Ascomycota</taxon>
        <taxon>Pezizomycotina</taxon>
        <taxon>Dothideomycetes</taxon>
        <taxon>Dothideomycetidae</taxon>
        <taxon>Mycosphaerellales</taxon>
        <taxon>Mycosphaerellaceae</taxon>
        <taxon>Pseudocercospora</taxon>
    </lineage>
</organism>
<reference evidence="2" key="1">
    <citation type="submission" date="2020-04" db="EMBL/GenBank/DDBJ databases">
        <title>Draft genome resource of the tomato pathogen Pseudocercospora fuligena.</title>
        <authorList>
            <person name="Zaccaron A."/>
        </authorList>
    </citation>
    <scope>NUCLEOTIDE SEQUENCE</scope>
    <source>
        <strain evidence="2">PF001</strain>
    </source>
</reference>
<evidence type="ECO:0000313" key="3">
    <source>
        <dbReference type="Proteomes" id="UP000660729"/>
    </source>
</evidence>
<dbReference type="AlphaFoldDB" id="A0A8H6VHV5"/>
<protein>
    <submittedName>
        <fullName evidence="2">Uncharacterized protein</fullName>
    </submittedName>
</protein>
<feature type="compositionally biased region" description="Basic residues" evidence="1">
    <location>
        <begin position="169"/>
        <end position="186"/>
    </location>
</feature>
<feature type="compositionally biased region" description="Basic and acidic residues" evidence="1">
    <location>
        <begin position="187"/>
        <end position="201"/>
    </location>
</feature>
<name>A0A8H6VHV5_9PEZI</name>
<sequence>MSTTDSFAALRTNITNAFSSLFSFHFSFVFPWSGRGQLQDATLPKTPPPKWRTRTTYMPEPDVNRTMMSSYLMKLAPASHALRDPIQVPANFRNYTPEGAKYAEEMDVFEDVFQAPTPNASSSQTLSMPAFHLARPPPAPDSWREHIASKRPPPSLPSREIHQAAVAVQKRKRAEGPVRNKRGRSSRRGESGEPARKKARL</sequence>
<proteinExistence type="predicted"/>
<dbReference type="OrthoDB" id="10548007at2759"/>
<comment type="caution">
    <text evidence="2">The sequence shown here is derived from an EMBL/GenBank/DDBJ whole genome shotgun (WGS) entry which is preliminary data.</text>
</comment>
<evidence type="ECO:0000256" key="1">
    <source>
        <dbReference type="SAM" id="MobiDB-lite"/>
    </source>
</evidence>
<keyword evidence="3" id="KW-1185">Reference proteome</keyword>
<feature type="region of interest" description="Disordered" evidence="1">
    <location>
        <begin position="136"/>
        <end position="201"/>
    </location>
</feature>
<gene>
    <name evidence="2" type="ORF">HII31_06516</name>
</gene>
<dbReference type="Proteomes" id="UP000660729">
    <property type="component" value="Unassembled WGS sequence"/>
</dbReference>
<evidence type="ECO:0000313" key="2">
    <source>
        <dbReference type="EMBL" id="KAF7192130.1"/>
    </source>
</evidence>
<dbReference type="EMBL" id="JABCIY010000150">
    <property type="protein sequence ID" value="KAF7192130.1"/>
    <property type="molecule type" value="Genomic_DNA"/>
</dbReference>
<accession>A0A8H6VHV5</accession>